<dbReference type="Gene3D" id="1.10.10.970">
    <property type="entry name" value="RNA 2'-phosphotransferase, Tpt1/KptA family, N-terminal domain"/>
    <property type="match status" value="1"/>
</dbReference>
<name>A0A7W7WMP5_9ACTN</name>
<dbReference type="SUPFAM" id="SSF56399">
    <property type="entry name" value="ADP-ribosylation"/>
    <property type="match status" value="1"/>
</dbReference>
<keyword evidence="7" id="KW-1185">Reference proteome</keyword>
<dbReference type="Gene3D" id="3.20.170.30">
    <property type="match status" value="1"/>
</dbReference>
<evidence type="ECO:0000313" key="6">
    <source>
        <dbReference type="EMBL" id="MBB4957035.1"/>
    </source>
</evidence>
<comment type="caution">
    <text evidence="6">The sequence shown here is derived from an EMBL/GenBank/DDBJ whole genome shotgun (WGS) entry which is preliminary data.</text>
</comment>
<dbReference type="InterPro" id="IPR022928">
    <property type="entry name" value="RNA_2'-PTrans_KptA"/>
</dbReference>
<dbReference type="InterPro" id="IPR042080">
    <property type="entry name" value="RNA_2'-PTrans_N"/>
</dbReference>
<dbReference type="EMBL" id="JACHJW010000001">
    <property type="protein sequence ID" value="MBB4957035.1"/>
    <property type="molecule type" value="Genomic_DNA"/>
</dbReference>
<gene>
    <name evidence="5" type="primary">kptA</name>
    <name evidence="6" type="ORF">FHR38_000768</name>
</gene>
<comment type="function">
    <text evidence="4 5">Removes the 2'-phosphate from RNA via an intermediate in which the phosphate is ADP-ribosylated by NAD followed by a presumed transesterification to release the RNA and generate ADP-ribose 1''-2''-cyclic phosphate (APPR&gt;P). May function as an ADP-ribosylase.</text>
</comment>
<reference evidence="6 7" key="1">
    <citation type="submission" date="2020-08" db="EMBL/GenBank/DDBJ databases">
        <title>Sequencing the genomes of 1000 actinobacteria strains.</title>
        <authorList>
            <person name="Klenk H.-P."/>
        </authorList>
    </citation>
    <scope>NUCLEOTIDE SEQUENCE [LARGE SCALE GENOMIC DNA]</scope>
    <source>
        <strain evidence="6 7">DSM 45886</strain>
    </source>
</reference>
<comment type="similarity">
    <text evidence="1 5">Belongs to the KptA/TPT1 family.</text>
</comment>
<dbReference type="PANTHER" id="PTHR12684:SF2">
    <property type="entry name" value="TRNA 2'-PHOSPHOTRANSFERASE 1"/>
    <property type="match status" value="1"/>
</dbReference>
<evidence type="ECO:0000256" key="4">
    <source>
        <dbReference type="ARBA" id="ARBA00025212"/>
    </source>
</evidence>
<evidence type="ECO:0000256" key="3">
    <source>
        <dbReference type="ARBA" id="ARBA00023027"/>
    </source>
</evidence>
<dbReference type="EC" id="2.7.1.-" evidence="5"/>
<evidence type="ECO:0000256" key="1">
    <source>
        <dbReference type="ARBA" id="ARBA00009836"/>
    </source>
</evidence>
<dbReference type="InterPro" id="IPR042081">
    <property type="entry name" value="RNA_2'-PTrans_C"/>
</dbReference>
<evidence type="ECO:0000256" key="5">
    <source>
        <dbReference type="HAMAP-Rule" id="MF_00299"/>
    </source>
</evidence>
<sequence length="179" mass="19856">MDRRSLVRLSKRMSRALRHDPERFGLTLDVAGWVPLDEFLVALRMGRAELDLVVAENDKQRFAVQRGPDGVERIRANQGHSISVELGLMPQTPPCHLYHGTSAAVLEPIRATGLNRGNRHHVHLSADVETARRVGARRSGAVVILTVDAAAMDRDGYAFYRSDNGVWLTDAVPPNYLLA</sequence>
<dbReference type="Pfam" id="PF01885">
    <property type="entry name" value="PTS_2-RNA"/>
    <property type="match status" value="1"/>
</dbReference>
<dbReference type="RefSeq" id="WP_184532782.1">
    <property type="nucleotide sequence ID" value="NZ_JACHJW010000001.1"/>
</dbReference>
<keyword evidence="2 5" id="KW-0808">Transferase</keyword>
<evidence type="ECO:0000313" key="7">
    <source>
        <dbReference type="Proteomes" id="UP000578819"/>
    </source>
</evidence>
<organism evidence="6 7">
    <name type="scientific">Micromonospora polyrhachis</name>
    <dbReference type="NCBI Taxonomy" id="1282883"/>
    <lineage>
        <taxon>Bacteria</taxon>
        <taxon>Bacillati</taxon>
        <taxon>Actinomycetota</taxon>
        <taxon>Actinomycetes</taxon>
        <taxon>Micromonosporales</taxon>
        <taxon>Micromonosporaceae</taxon>
        <taxon>Micromonospora</taxon>
    </lineage>
</organism>
<dbReference type="InterPro" id="IPR002745">
    <property type="entry name" value="Ptrans_KptA/Tpt1"/>
</dbReference>
<evidence type="ECO:0000256" key="2">
    <source>
        <dbReference type="ARBA" id="ARBA00022679"/>
    </source>
</evidence>
<dbReference type="GO" id="GO:0000215">
    <property type="term" value="F:tRNA 2'-phosphotransferase activity"/>
    <property type="evidence" value="ECO:0007669"/>
    <property type="project" value="TreeGrafter"/>
</dbReference>
<dbReference type="Proteomes" id="UP000578819">
    <property type="component" value="Unassembled WGS sequence"/>
</dbReference>
<dbReference type="AlphaFoldDB" id="A0A7W7WMP5"/>
<protein>
    <recommendedName>
        <fullName evidence="5">Probable RNA 2'-phosphotransferase</fullName>
        <ecNumber evidence="5">2.7.1.-</ecNumber>
    </recommendedName>
</protein>
<proteinExistence type="inferred from homology"/>
<accession>A0A7W7WMP5</accession>
<dbReference type="HAMAP" id="MF_00299">
    <property type="entry name" value="KptA"/>
    <property type="match status" value="1"/>
</dbReference>
<dbReference type="GO" id="GO:0006388">
    <property type="term" value="P:tRNA splicing, via endonucleolytic cleavage and ligation"/>
    <property type="evidence" value="ECO:0007669"/>
    <property type="project" value="UniProtKB-UniRule"/>
</dbReference>
<dbReference type="PANTHER" id="PTHR12684">
    <property type="entry name" value="PUTATIVE PHOSPHOTRANSFERASE"/>
    <property type="match status" value="1"/>
</dbReference>
<dbReference type="GO" id="GO:0003950">
    <property type="term" value="F:NAD+ poly-ADP-ribosyltransferase activity"/>
    <property type="evidence" value="ECO:0007669"/>
    <property type="project" value="InterPro"/>
</dbReference>
<keyword evidence="3 5" id="KW-0520">NAD</keyword>